<feature type="domain" description="MEDS" evidence="1">
    <location>
        <begin position="25"/>
        <end position="186"/>
    </location>
</feature>
<gene>
    <name evidence="2" type="ORF">FHK82_03280</name>
</gene>
<name>A0A558DDN0_9GAMM</name>
<sequence length="215" mass="24550">MHIHTSNQEKIELGFYGCSCNLGAHICGLYHSDEERDEIIFGFLHQGHVNGDQQLYVPNERKPEGFITDYQSRYGEETAADLTDESVFAIADAKSIYYPDGQFSPQSMDENLTAFYQQSQASGKRSIRAAAEMSWAVDAIPGVEHLMVYESRLNYFIPGKPWISICLYNLNKFDGFSIMNVLRTHPFAISNGIITENPYYQEPQEWLRINAPQFL</sequence>
<accession>A0A558DDN0</accession>
<evidence type="ECO:0000313" key="3">
    <source>
        <dbReference type="Proteomes" id="UP000317355"/>
    </source>
</evidence>
<dbReference type="Proteomes" id="UP000317355">
    <property type="component" value="Unassembled WGS sequence"/>
</dbReference>
<dbReference type="EMBL" id="VMRY01000005">
    <property type="protein sequence ID" value="TVT59131.1"/>
    <property type="molecule type" value="Genomic_DNA"/>
</dbReference>
<dbReference type="InterPro" id="IPR025847">
    <property type="entry name" value="MEDS_domain"/>
</dbReference>
<dbReference type="AlphaFoldDB" id="A0A558DDN0"/>
<dbReference type="Pfam" id="PF14417">
    <property type="entry name" value="MEDS"/>
    <property type="match status" value="1"/>
</dbReference>
<evidence type="ECO:0000259" key="1">
    <source>
        <dbReference type="Pfam" id="PF14417"/>
    </source>
</evidence>
<reference evidence="2 3" key="1">
    <citation type="submission" date="2019-07" db="EMBL/GenBank/DDBJ databases">
        <title>The pathways for chlorine oxyanion respiration interact through the shared metabolite chlorate.</title>
        <authorList>
            <person name="Barnum T.P."/>
            <person name="Cheng Y."/>
            <person name="Hill K.A."/>
            <person name="Lucas L.N."/>
            <person name="Carlson H.K."/>
            <person name="Coates J.D."/>
        </authorList>
    </citation>
    <scope>NUCLEOTIDE SEQUENCE [LARGE SCALE GENOMIC DNA]</scope>
    <source>
        <strain evidence="2">BK-3</strain>
    </source>
</reference>
<comment type="caution">
    <text evidence="2">The sequence shown here is derived from an EMBL/GenBank/DDBJ whole genome shotgun (WGS) entry which is preliminary data.</text>
</comment>
<proteinExistence type="predicted"/>
<protein>
    <recommendedName>
        <fullName evidence="1">MEDS domain-containing protein</fullName>
    </recommendedName>
</protein>
<organism evidence="2 3">
    <name type="scientific">Sedimenticola thiotaurini</name>
    <dbReference type="NCBI Taxonomy" id="1543721"/>
    <lineage>
        <taxon>Bacteria</taxon>
        <taxon>Pseudomonadati</taxon>
        <taxon>Pseudomonadota</taxon>
        <taxon>Gammaproteobacteria</taxon>
        <taxon>Chromatiales</taxon>
        <taxon>Sedimenticolaceae</taxon>
        <taxon>Sedimenticola</taxon>
    </lineage>
</organism>
<evidence type="ECO:0000313" key="2">
    <source>
        <dbReference type="EMBL" id="TVT59131.1"/>
    </source>
</evidence>